<accession>A0ABQ1LZX0</accession>
<organism evidence="4 5">
    <name type="scientific">Asaia siamensis</name>
    <dbReference type="NCBI Taxonomy" id="110479"/>
    <lineage>
        <taxon>Bacteria</taxon>
        <taxon>Pseudomonadati</taxon>
        <taxon>Pseudomonadota</taxon>
        <taxon>Alphaproteobacteria</taxon>
        <taxon>Acetobacterales</taxon>
        <taxon>Acetobacteraceae</taxon>
        <taxon>Asaia</taxon>
    </lineage>
</organism>
<sequence length="202" mass="22611">MTDILTAIAERRSAKRFDPNVTISEAELRSILDAGRKAPTAFNIQHWRFVVVSDPALRKQIREVSWNQPQVEEASALIILCADFKAWEKNPARYWAAAPDKMQTTYEGMINQFYSGNEQLQRDEGIRSCGMAAYALMLAAAAHGYQSCPMDGFDFKAVGSLINLPEDHEVVMFVAIGKKAAEYPPHGGHLPLNETIIHNRFS</sequence>
<dbReference type="CDD" id="cd02137">
    <property type="entry name" value="MhqN-like"/>
    <property type="match status" value="1"/>
</dbReference>
<comment type="similarity">
    <text evidence="1">Belongs to the nitroreductase family.</text>
</comment>
<proteinExistence type="inferred from homology"/>
<evidence type="ECO:0000313" key="4">
    <source>
        <dbReference type="EMBL" id="GGC32491.1"/>
    </source>
</evidence>
<evidence type="ECO:0000313" key="5">
    <source>
        <dbReference type="Proteomes" id="UP000637769"/>
    </source>
</evidence>
<keyword evidence="5" id="KW-1185">Reference proteome</keyword>
<dbReference type="PANTHER" id="PTHR43673">
    <property type="entry name" value="NAD(P)H NITROREDUCTASE YDGI-RELATED"/>
    <property type="match status" value="1"/>
</dbReference>
<dbReference type="SUPFAM" id="SSF55469">
    <property type="entry name" value="FMN-dependent nitroreductase-like"/>
    <property type="match status" value="1"/>
</dbReference>
<dbReference type="InterPro" id="IPR029479">
    <property type="entry name" value="Nitroreductase"/>
</dbReference>
<reference evidence="5" key="1">
    <citation type="journal article" date="2019" name="Int. J. Syst. Evol. Microbiol.">
        <title>The Global Catalogue of Microorganisms (GCM) 10K type strain sequencing project: providing services to taxonomists for standard genome sequencing and annotation.</title>
        <authorList>
            <consortium name="The Broad Institute Genomics Platform"/>
            <consortium name="The Broad Institute Genome Sequencing Center for Infectious Disease"/>
            <person name="Wu L."/>
            <person name="Ma J."/>
        </authorList>
    </citation>
    <scope>NUCLEOTIDE SEQUENCE [LARGE SCALE GENOMIC DNA]</scope>
    <source>
        <strain evidence="5">CCM 7132</strain>
    </source>
</reference>
<evidence type="ECO:0000259" key="3">
    <source>
        <dbReference type="Pfam" id="PF00881"/>
    </source>
</evidence>
<feature type="domain" description="Nitroreductase" evidence="3">
    <location>
        <begin position="8"/>
        <end position="178"/>
    </location>
</feature>
<name>A0ABQ1LZX0_9PROT</name>
<dbReference type="PANTHER" id="PTHR43673:SF12">
    <property type="entry name" value="PROTEIN DRGA"/>
    <property type="match status" value="1"/>
</dbReference>
<dbReference type="InterPro" id="IPR000415">
    <property type="entry name" value="Nitroreductase-like"/>
</dbReference>
<comment type="caution">
    <text evidence="4">The sequence shown here is derived from an EMBL/GenBank/DDBJ whole genome shotgun (WGS) entry which is preliminary data.</text>
</comment>
<dbReference type="EMBL" id="BMCH01000004">
    <property type="protein sequence ID" value="GGC32491.1"/>
    <property type="molecule type" value="Genomic_DNA"/>
</dbReference>
<dbReference type="Pfam" id="PF00881">
    <property type="entry name" value="Nitroreductase"/>
    <property type="match status" value="1"/>
</dbReference>
<keyword evidence="2" id="KW-0560">Oxidoreductase</keyword>
<evidence type="ECO:0000256" key="1">
    <source>
        <dbReference type="ARBA" id="ARBA00007118"/>
    </source>
</evidence>
<gene>
    <name evidence="4" type="ORF">GCM10007207_17470</name>
</gene>
<evidence type="ECO:0000256" key="2">
    <source>
        <dbReference type="ARBA" id="ARBA00023002"/>
    </source>
</evidence>
<dbReference type="Proteomes" id="UP000637769">
    <property type="component" value="Unassembled WGS sequence"/>
</dbReference>
<dbReference type="Gene3D" id="3.40.109.10">
    <property type="entry name" value="NADH Oxidase"/>
    <property type="match status" value="1"/>
</dbReference>
<dbReference type="RefSeq" id="WP_188426401.1">
    <property type="nucleotide sequence ID" value="NZ_BMCH01000004.1"/>
</dbReference>
<protein>
    <submittedName>
        <fullName evidence="4">Nitroreductase</fullName>
    </submittedName>
</protein>